<dbReference type="PANTHER" id="PTHR12570">
    <property type="match status" value="1"/>
</dbReference>
<dbReference type="PANTHER" id="PTHR12570:SF86">
    <property type="entry name" value="ADR321CP"/>
    <property type="match status" value="1"/>
</dbReference>
<feature type="transmembrane region" description="Helical" evidence="6">
    <location>
        <begin position="243"/>
        <end position="263"/>
    </location>
</feature>
<evidence type="ECO:0000313" key="7">
    <source>
        <dbReference type="EMBL" id="CCA72348.1"/>
    </source>
</evidence>
<feature type="region of interest" description="Disordered" evidence="5">
    <location>
        <begin position="432"/>
        <end position="511"/>
    </location>
</feature>
<keyword evidence="2 6" id="KW-0812">Transmembrane</keyword>
<feature type="transmembrane region" description="Helical" evidence="6">
    <location>
        <begin position="314"/>
        <end position="334"/>
    </location>
</feature>
<comment type="caution">
    <text evidence="7">The sequence shown here is derived from an EMBL/GenBank/DDBJ whole genome shotgun (WGS) entry which is preliminary data.</text>
</comment>
<dbReference type="SUPFAM" id="SSF103481">
    <property type="entry name" value="Multidrug resistance efflux transporter EmrE"/>
    <property type="match status" value="1"/>
</dbReference>
<feature type="transmembrane region" description="Helical" evidence="6">
    <location>
        <begin position="346"/>
        <end position="363"/>
    </location>
</feature>
<dbReference type="EMBL" id="CAFZ01000159">
    <property type="protein sequence ID" value="CCA72348.1"/>
    <property type="molecule type" value="Genomic_DNA"/>
</dbReference>
<organism evidence="7 8">
    <name type="scientific">Serendipita indica (strain DSM 11827)</name>
    <name type="common">Root endophyte fungus</name>
    <name type="synonym">Piriformospora indica</name>
    <dbReference type="NCBI Taxonomy" id="1109443"/>
    <lineage>
        <taxon>Eukaryota</taxon>
        <taxon>Fungi</taxon>
        <taxon>Dikarya</taxon>
        <taxon>Basidiomycota</taxon>
        <taxon>Agaricomycotina</taxon>
        <taxon>Agaricomycetes</taxon>
        <taxon>Sebacinales</taxon>
        <taxon>Serendipitaceae</taxon>
        <taxon>Serendipita</taxon>
    </lineage>
</organism>
<dbReference type="eggNOG" id="KOG2922">
    <property type="taxonomic scope" value="Eukaryota"/>
</dbReference>
<feature type="transmembrane region" description="Helical" evidence="6">
    <location>
        <begin position="12"/>
        <end position="32"/>
    </location>
</feature>
<comment type="subcellular location">
    <subcellularLocation>
        <location evidence="1">Membrane</location>
        <topology evidence="1">Multi-pass membrane protein</topology>
    </subcellularLocation>
</comment>
<feature type="compositionally biased region" description="Low complexity" evidence="5">
    <location>
        <begin position="459"/>
        <end position="482"/>
    </location>
</feature>
<feature type="transmembrane region" description="Helical" evidence="6">
    <location>
        <begin position="283"/>
        <end position="302"/>
    </location>
</feature>
<evidence type="ECO:0000256" key="1">
    <source>
        <dbReference type="ARBA" id="ARBA00004141"/>
    </source>
</evidence>
<keyword evidence="8" id="KW-1185">Reference proteome</keyword>
<feature type="compositionally biased region" description="Gly residues" evidence="5">
    <location>
        <begin position="483"/>
        <end position="495"/>
    </location>
</feature>
<dbReference type="InParanoid" id="G4TM05"/>
<dbReference type="HOGENOM" id="CLU_011406_0_0_1"/>
<keyword evidence="3 6" id="KW-1133">Transmembrane helix</keyword>
<dbReference type="GO" id="GO:0016020">
    <property type="term" value="C:membrane"/>
    <property type="evidence" value="ECO:0007669"/>
    <property type="project" value="UniProtKB-SubCell"/>
</dbReference>
<name>G4TM05_SERID</name>
<accession>G4TM05</accession>
<evidence type="ECO:0000256" key="5">
    <source>
        <dbReference type="SAM" id="MobiDB-lite"/>
    </source>
</evidence>
<sequence>MFTLTNGDPPTISVAVGITVGLVTSFIQSAGLTMQRKSHLMNESLPEEEKRPERKRPLWLIGFAIFITSNILGSVFQIASLPVVILAPLGAVSLLWNALFAKILLGDVFSRYMVLGTVLIAGGAVLIAIFGTVPEPTHSLEDLLKLFSRHTFVVYFSLLGSALGIILIVTHIAESRIPAEFIYDSPTLDPMEIEGGERAHELEESQAAASTERTPLLMMDNKSQTSLAAMNAHEKRIARTKMWVAISFASASGILSGMCLLFAKSGVELLVLTITGDNQFFRWESWMLVGGLVVFALLQLWYMHKSLILADPTLVCPLAFCFYNLSSIFNGLVYYDQFALLSPLKLSMVLLGITILLLGVWAVSMQPSGGSRVEVGTWQEGAEVLTAEVTGTESAVVTSGLTESPPSSPTHIRRRSRPYARGVTTDAVPQLFLSTSPGSADLEREREEDVSPLLHDTHPSTTTTTPFPSVRSPTTRGTRPGRYGAGSELGHGHGLGSPTSPDAHHAHRARRKWSSIFETPAGTTAGLSIGLSATSPGFALVPSERRRVSSATYSIDSMGRARRTVSESDVRRRPSLDHEHGGSLSSPGVHDSARLSGYGAITNAPSPSQPPHARASAWGRIRGLFKR</sequence>
<gene>
    <name evidence="7" type="ORF">PIIN_06282</name>
</gene>
<feature type="transmembrane region" description="Helical" evidence="6">
    <location>
        <begin position="85"/>
        <end position="105"/>
    </location>
</feature>
<dbReference type="OMA" id="WRVITFP"/>
<proteinExistence type="predicted"/>
<evidence type="ECO:0000256" key="4">
    <source>
        <dbReference type="ARBA" id="ARBA00023136"/>
    </source>
</evidence>
<reference evidence="7 8" key="1">
    <citation type="journal article" date="2011" name="PLoS Pathog.">
        <title>Endophytic Life Strategies Decoded by Genome and Transcriptome Analyses of the Mutualistic Root Symbiont Piriformospora indica.</title>
        <authorList>
            <person name="Zuccaro A."/>
            <person name="Lahrmann U."/>
            <person name="Guldener U."/>
            <person name="Langen G."/>
            <person name="Pfiffi S."/>
            <person name="Biedenkopf D."/>
            <person name="Wong P."/>
            <person name="Samans B."/>
            <person name="Grimm C."/>
            <person name="Basiewicz M."/>
            <person name="Murat C."/>
            <person name="Martin F."/>
            <person name="Kogel K.H."/>
        </authorList>
    </citation>
    <scope>NUCLEOTIDE SEQUENCE [LARGE SCALE GENOMIC DNA]</scope>
    <source>
        <strain evidence="7 8">DSM 11827</strain>
    </source>
</reference>
<protein>
    <recommendedName>
        <fullName evidence="9">DUF803 domain membrane protein</fullName>
    </recommendedName>
</protein>
<evidence type="ECO:0000256" key="6">
    <source>
        <dbReference type="SAM" id="Phobius"/>
    </source>
</evidence>
<keyword evidence="4 6" id="KW-0472">Membrane</keyword>
<dbReference type="Proteomes" id="UP000007148">
    <property type="component" value="Unassembled WGS sequence"/>
</dbReference>
<feature type="transmembrane region" description="Helical" evidence="6">
    <location>
        <begin position="152"/>
        <end position="173"/>
    </location>
</feature>
<feature type="compositionally biased region" description="Polar residues" evidence="5">
    <location>
        <begin position="395"/>
        <end position="405"/>
    </location>
</feature>
<feature type="transmembrane region" description="Helical" evidence="6">
    <location>
        <begin position="112"/>
        <end position="132"/>
    </location>
</feature>
<evidence type="ECO:0008006" key="9">
    <source>
        <dbReference type="Google" id="ProtNLM"/>
    </source>
</evidence>
<feature type="transmembrane region" description="Helical" evidence="6">
    <location>
        <begin position="58"/>
        <end position="79"/>
    </location>
</feature>
<dbReference type="Pfam" id="PF05653">
    <property type="entry name" value="Mg_trans_NIPA"/>
    <property type="match status" value="2"/>
</dbReference>
<evidence type="ECO:0000256" key="3">
    <source>
        <dbReference type="ARBA" id="ARBA00022989"/>
    </source>
</evidence>
<dbReference type="AlphaFoldDB" id="G4TM05"/>
<evidence type="ECO:0000313" key="8">
    <source>
        <dbReference type="Proteomes" id="UP000007148"/>
    </source>
</evidence>
<dbReference type="InterPro" id="IPR008521">
    <property type="entry name" value="Mg_trans_NIPA"/>
</dbReference>
<dbReference type="InterPro" id="IPR037185">
    <property type="entry name" value="EmrE-like"/>
</dbReference>
<dbReference type="GO" id="GO:0015095">
    <property type="term" value="F:magnesium ion transmembrane transporter activity"/>
    <property type="evidence" value="ECO:0007669"/>
    <property type="project" value="InterPro"/>
</dbReference>
<feature type="region of interest" description="Disordered" evidence="5">
    <location>
        <begin position="564"/>
        <end position="627"/>
    </location>
</feature>
<feature type="region of interest" description="Disordered" evidence="5">
    <location>
        <begin position="395"/>
        <end position="418"/>
    </location>
</feature>
<dbReference type="OrthoDB" id="2504919at2759"/>
<feature type="compositionally biased region" description="Basic and acidic residues" evidence="5">
    <location>
        <begin position="564"/>
        <end position="581"/>
    </location>
</feature>
<evidence type="ECO:0000256" key="2">
    <source>
        <dbReference type="ARBA" id="ARBA00022692"/>
    </source>
</evidence>